<feature type="non-terminal residue" evidence="2">
    <location>
        <position position="1"/>
    </location>
</feature>
<evidence type="ECO:0000313" key="2">
    <source>
        <dbReference type="EMBL" id="CAA9526816.1"/>
    </source>
</evidence>
<gene>
    <name evidence="2" type="ORF">AVDCRST_MAG31-2001</name>
</gene>
<dbReference type="AlphaFoldDB" id="A0A6J4TL86"/>
<dbReference type="EMBL" id="CADCWA010000160">
    <property type="protein sequence ID" value="CAA9526816.1"/>
    <property type="molecule type" value="Genomic_DNA"/>
</dbReference>
<evidence type="ECO:0000256" key="1">
    <source>
        <dbReference type="SAM" id="MobiDB-lite"/>
    </source>
</evidence>
<name>A0A6J4TL86_9SPHN</name>
<feature type="non-terminal residue" evidence="2">
    <location>
        <position position="132"/>
    </location>
</feature>
<accession>A0A6J4TL86</accession>
<sequence>ERDGGPIHQRQLRRTGGGGTARPRRLQAAARQPDLPLRPDFLRVPRRRRAADQLPRPDRASGRQPDDAEGRSRDNGRRTGRPRPRHARQRLMRPDRLLRRPQPPGVRSPSPRPPLRRPVPGQRRAARAGCSV</sequence>
<protein>
    <submittedName>
        <fullName evidence="2">Uncharacterized protein</fullName>
    </submittedName>
</protein>
<proteinExistence type="predicted"/>
<feature type="compositionally biased region" description="Low complexity" evidence="1">
    <location>
        <begin position="26"/>
        <end position="39"/>
    </location>
</feature>
<feature type="region of interest" description="Disordered" evidence="1">
    <location>
        <begin position="1"/>
        <end position="132"/>
    </location>
</feature>
<feature type="compositionally biased region" description="Basic residues" evidence="1">
    <location>
        <begin position="78"/>
        <end position="91"/>
    </location>
</feature>
<organism evidence="2">
    <name type="scientific">uncultured Sphingomonas sp</name>
    <dbReference type="NCBI Taxonomy" id="158754"/>
    <lineage>
        <taxon>Bacteria</taxon>
        <taxon>Pseudomonadati</taxon>
        <taxon>Pseudomonadota</taxon>
        <taxon>Alphaproteobacteria</taxon>
        <taxon>Sphingomonadales</taxon>
        <taxon>Sphingomonadaceae</taxon>
        <taxon>Sphingomonas</taxon>
        <taxon>environmental samples</taxon>
    </lineage>
</organism>
<feature type="compositionally biased region" description="Pro residues" evidence="1">
    <location>
        <begin position="101"/>
        <end position="117"/>
    </location>
</feature>
<feature type="compositionally biased region" description="Basic and acidic residues" evidence="1">
    <location>
        <begin position="55"/>
        <end position="77"/>
    </location>
</feature>
<reference evidence="2" key="1">
    <citation type="submission" date="2020-02" db="EMBL/GenBank/DDBJ databases">
        <authorList>
            <person name="Meier V. D."/>
        </authorList>
    </citation>
    <scope>NUCLEOTIDE SEQUENCE</scope>
    <source>
        <strain evidence="2">AVDCRST_MAG31</strain>
    </source>
</reference>